<accession>A0A3F3L8I4</accession>
<protein>
    <submittedName>
        <fullName evidence="1">Uncharacterized protein</fullName>
    </submittedName>
</protein>
<evidence type="ECO:0000313" key="2">
    <source>
        <dbReference type="Proteomes" id="UP001164081"/>
    </source>
</evidence>
<organism evidence="1 2">
    <name type="scientific">Acinetobacter ursingii</name>
    <dbReference type="NCBI Taxonomy" id="108980"/>
    <lineage>
        <taxon>Bacteria</taxon>
        <taxon>Pseudomonadati</taxon>
        <taxon>Pseudomonadota</taxon>
        <taxon>Gammaproteobacteria</taxon>
        <taxon>Moraxellales</taxon>
        <taxon>Moraxellaceae</taxon>
        <taxon>Acinetobacter</taxon>
    </lineage>
</organism>
<dbReference type="RefSeq" id="WP_004987459.1">
    <property type="nucleotide sequence ID" value="NZ_AP018824.1"/>
</dbReference>
<reference evidence="1" key="1">
    <citation type="journal article" date="2022" name="J Glob Antimicrob Resist">
        <title>Comparative analysis of IMP-4- and OXA-58-containing plasmids of three carbapenemase-producing Acinetobacter ursingii strains in the Netherlands.</title>
        <authorList>
            <person name="Hendrickx A.P.A."/>
            <person name="Schade R.P."/>
            <person name="Landman F."/>
            <person name="Bosch T."/>
            <person name="Schouls L.M."/>
            <person name="van Dijk K."/>
        </authorList>
    </citation>
    <scope>NUCLEOTIDE SEQUENCE</scope>
    <source>
        <strain evidence="1">RIVM_C010761</strain>
    </source>
</reference>
<evidence type="ECO:0000313" key="1">
    <source>
        <dbReference type="EMBL" id="UYF76145.1"/>
    </source>
</evidence>
<name>A0A3F3L8I4_9GAMM</name>
<dbReference type="Proteomes" id="UP001164081">
    <property type="component" value="Chromosome"/>
</dbReference>
<sequence>MKKQIWIPFTLTALMAALNGCGGEGGNIHVDPPGSTGVTASTSCSTTSTDCLEFVFDYPVAGLNFDCSSDTTNHFITQNSSNAVSGACKLGDTVTFSIKGQGTDKQIKLGAVDLKTITSLKISDAPISLVDIAIAMVGKAPASLDPNDETIKVAMGLVKIFQAAGAVNEKNAIGDLQPMELDEDYKSNLKNISQSIDVSNFKDGSYAALLKPWVDVSEVSDQTAFDIVVKMLNMQNAGSFQSDFLPWPLPAESGVDQQYIEGFHGKSLLGNEIIANMYLLSDRTGHTFGYGLQWKGKPDDKTSEGTIISDSLKRLTLISKIAPKKMNAEAQTNWINPLTKKLANSPFVFSMADQSGDPLKITQGRLINGYIITGTEAVYKQATGSKEGDAASYGKWTQQFSPEQFDGSIDVSKTNPITYLDKKILTTPNNVKSGEYYVFPMYATLNFKFSDTSVKDVKLGIVIDENGDIRSDIRPDATANDMSGTCASINPATMVDSNGVQQFRIGTTGTGNYAETDKSLTIRMILTNAKFGLLEGIILGLNQNLSVRAGSDTGQSSQTLTSGGVKINLHNLLTDHNTTRGVNITNFSNAEANWINIHAAYQKVYNNIKDISPAPTPVQQDLAKRVNGTLSIDLPSCYTIKQK</sequence>
<dbReference type="EMBL" id="CP089044">
    <property type="protein sequence ID" value="UYF76145.1"/>
    <property type="molecule type" value="Genomic_DNA"/>
</dbReference>
<dbReference type="AlphaFoldDB" id="A0A3F3L8I4"/>
<proteinExistence type="predicted"/>
<gene>
    <name evidence="1" type="ORF">LSO58_04355</name>
</gene>